<evidence type="ECO:0000313" key="2">
    <source>
        <dbReference type="Proteomes" id="UP000250140"/>
    </source>
</evidence>
<dbReference type="PANTHER" id="PTHR37540">
    <property type="entry name" value="TRANSCRIPTION FACTOR (ACR-2), PUTATIVE-RELATED-RELATED"/>
    <property type="match status" value="1"/>
</dbReference>
<evidence type="ECO:0000313" key="1">
    <source>
        <dbReference type="EMBL" id="OCL09727.1"/>
    </source>
</evidence>
<dbReference type="PANTHER" id="PTHR37540:SF5">
    <property type="entry name" value="TRANSCRIPTION FACTOR DOMAIN-CONTAINING PROTEIN"/>
    <property type="match status" value="1"/>
</dbReference>
<sequence length="509" mass="57400">MAKTTTTTDNLKASQFAFINITNPKDLTRADNQRTIRRHAWDAGRPHGRRRRRNYTFDLSSFYLPAVNSASIVPVQQVDNDREHQKHETSKIGFKEAEMVPHDQYPPIDYIRPLGAGRGLDPLAPFPVPSNPRIVQLIDFAQKDSKQMRVIWISVGMSDRSAFQLSLASSAFFMARQNDPQVQENTESLGYYTAALSSVNGRLLDPTESTSEGLIGAILGFCCYDCTVRQNLPRLQIHLDGLERVVQSRGGIETLRSAPLRIMLTWLDVLGSMLLDSHPRFPVPKEFVRIPSVMQQSSRLAANIKMWNDMFPSFKDISNVLQSVASLSSEINNAAANPQFWGDESFIGVMVNPVTHQLLLLPHLDLPERTESTFDQGIFIREIIRLASMVFLGLLRRQFDTQPDGIPKYGRQLTHLLKTYSFNCYPFTNLYLWALIISTVIGEDRGALVARIVEVMSDIGVVDWDNALAMIKEIAWVDEAAAPVIHDVGVEVIFHMQIVMERTHGVKHV</sequence>
<accession>A0A8E2F358</accession>
<keyword evidence="2" id="KW-1185">Reference proteome</keyword>
<dbReference type="OrthoDB" id="3927090at2759"/>
<dbReference type="EMBL" id="KV749374">
    <property type="protein sequence ID" value="OCL09727.1"/>
    <property type="molecule type" value="Genomic_DNA"/>
</dbReference>
<dbReference type="Pfam" id="PF11951">
    <property type="entry name" value="Fungal_trans_2"/>
    <property type="match status" value="1"/>
</dbReference>
<reference evidence="1 2" key="1">
    <citation type="journal article" date="2016" name="Nat. Commun.">
        <title>Ectomycorrhizal ecology is imprinted in the genome of the dominant symbiotic fungus Cenococcum geophilum.</title>
        <authorList>
            <consortium name="DOE Joint Genome Institute"/>
            <person name="Peter M."/>
            <person name="Kohler A."/>
            <person name="Ohm R.A."/>
            <person name="Kuo A."/>
            <person name="Krutzmann J."/>
            <person name="Morin E."/>
            <person name="Arend M."/>
            <person name="Barry K.W."/>
            <person name="Binder M."/>
            <person name="Choi C."/>
            <person name="Clum A."/>
            <person name="Copeland A."/>
            <person name="Grisel N."/>
            <person name="Haridas S."/>
            <person name="Kipfer T."/>
            <person name="LaButti K."/>
            <person name="Lindquist E."/>
            <person name="Lipzen A."/>
            <person name="Maire R."/>
            <person name="Meier B."/>
            <person name="Mihaltcheva S."/>
            <person name="Molinier V."/>
            <person name="Murat C."/>
            <person name="Poggeler S."/>
            <person name="Quandt C.A."/>
            <person name="Sperisen C."/>
            <person name="Tritt A."/>
            <person name="Tisserant E."/>
            <person name="Crous P.W."/>
            <person name="Henrissat B."/>
            <person name="Nehls U."/>
            <person name="Egli S."/>
            <person name="Spatafora J.W."/>
            <person name="Grigoriev I.V."/>
            <person name="Martin F.M."/>
        </authorList>
    </citation>
    <scope>NUCLEOTIDE SEQUENCE [LARGE SCALE GENOMIC DNA]</scope>
    <source>
        <strain evidence="1 2">CBS 207.34</strain>
    </source>
</reference>
<protein>
    <submittedName>
        <fullName evidence="1">Uncharacterized protein</fullName>
    </submittedName>
</protein>
<dbReference type="Proteomes" id="UP000250140">
    <property type="component" value="Unassembled WGS sequence"/>
</dbReference>
<name>A0A8E2F358_9PEZI</name>
<dbReference type="AlphaFoldDB" id="A0A8E2F358"/>
<gene>
    <name evidence="1" type="ORF">AOQ84DRAFT_353898</name>
</gene>
<proteinExistence type="predicted"/>
<dbReference type="InterPro" id="IPR021858">
    <property type="entry name" value="Fun_TF"/>
</dbReference>
<organism evidence="1 2">
    <name type="scientific">Glonium stellatum</name>
    <dbReference type="NCBI Taxonomy" id="574774"/>
    <lineage>
        <taxon>Eukaryota</taxon>
        <taxon>Fungi</taxon>
        <taxon>Dikarya</taxon>
        <taxon>Ascomycota</taxon>
        <taxon>Pezizomycotina</taxon>
        <taxon>Dothideomycetes</taxon>
        <taxon>Pleosporomycetidae</taxon>
        <taxon>Gloniales</taxon>
        <taxon>Gloniaceae</taxon>
        <taxon>Glonium</taxon>
    </lineage>
</organism>